<sequence precursor="true">MDSCRFLILFLAILCGGLRTSASGAEESNPPNIIYILLDDAGYGDLSCYGQEHFQTPNMDSLAETGMKFLQHYSGSTVCAPTRCSLMTGKHTGHCVVRGNREVKPEGQAPMPADTVTIPRLLKKAGYVTGMFGKWGLGAPGSTSDPTEHFDVFYGYNCQREAHTYYPEHLWSNNEMVELDGKTYAHDLIVEQTLKFIRDHRDEPFFLYVPVTIPHAAMHVPAESHDPFRKVFPEFEEVEGEYAGTTVTNPVAAFAGMMTRLDDQVGDLLELVRELGLEEETLIMLSSDNGPHKEGGHKPDFFDSNGPLRGHKRDLYEGGIRAPLLASWKGKIPAGKVSSQISAHWDMLPTFCDLAGVDVPSDVDGISLKEELMGNPDKQQPHEYLYWEFSERGRSQAARKGDWKAVRNNLKANPDAHIELYNLSEDLGEEIDLSSQEPDVVKEMSAILKDAHVPSATFPLFDSEASGK</sequence>
<dbReference type="SUPFAM" id="SSF53649">
    <property type="entry name" value="Alkaline phosphatase-like"/>
    <property type="match status" value="1"/>
</dbReference>
<dbReference type="RefSeq" id="WP_146510423.1">
    <property type="nucleotide sequence ID" value="NZ_SIHI01000005.1"/>
</dbReference>
<dbReference type="PANTHER" id="PTHR42693">
    <property type="entry name" value="ARYLSULFATASE FAMILY MEMBER"/>
    <property type="match status" value="1"/>
</dbReference>
<dbReference type="InterPro" id="IPR050738">
    <property type="entry name" value="Sulfatase"/>
</dbReference>
<dbReference type="InterPro" id="IPR000917">
    <property type="entry name" value="Sulfatase_N"/>
</dbReference>
<dbReference type="CDD" id="cd16145">
    <property type="entry name" value="ARS_like"/>
    <property type="match status" value="1"/>
</dbReference>
<dbReference type="Gene3D" id="3.30.1120.10">
    <property type="match status" value="1"/>
</dbReference>
<comment type="similarity">
    <text evidence="1">Belongs to the sulfatase family.</text>
</comment>
<comment type="caution">
    <text evidence="5">The sequence shown here is derived from an EMBL/GenBank/DDBJ whole genome shotgun (WGS) entry which is preliminary data.</text>
</comment>
<evidence type="ECO:0000256" key="1">
    <source>
        <dbReference type="ARBA" id="ARBA00008779"/>
    </source>
</evidence>
<name>A0A5C5WZC8_9PLAN</name>
<evidence type="ECO:0000313" key="5">
    <source>
        <dbReference type="EMBL" id="TWT55285.1"/>
    </source>
</evidence>
<dbReference type="Gene3D" id="3.40.720.10">
    <property type="entry name" value="Alkaline Phosphatase, subunit A"/>
    <property type="match status" value="1"/>
</dbReference>
<organism evidence="5 6">
    <name type="scientific">Thalassoglobus neptunius</name>
    <dbReference type="NCBI Taxonomy" id="1938619"/>
    <lineage>
        <taxon>Bacteria</taxon>
        <taxon>Pseudomonadati</taxon>
        <taxon>Planctomycetota</taxon>
        <taxon>Planctomycetia</taxon>
        <taxon>Planctomycetales</taxon>
        <taxon>Planctomycetaceae</taxon>
        <taxon>Thalassoglobus</taxon>
    </lineage>
</organism>
<dbReference type="Proteomes" id="UP000317243">
    <property type="component" value="Unassembled WGS sequence"/>
</dbReference>
<keyword evidence="6" id="KW-1185">Reference proteome</keyword>
<dbReference type="GO" id="GO:0004065">
    <property type="term" value="F:arylsulfatase activity"/>
    <property type="evidence" value="ECO:0007669"/>
    <property type="project" value="UniProtKB-EC"/>
</dbReference>
<keyword evidence="2 5" id="KW-0378">Hydrolase</keyword>
<accession>A0A5C5WZC8</accession>
<feature type="signal peptide" evidence="3">
    <location>
        <begin position="1"/>
        <end position="24"/>
    </location>
</feature>
<dbReference type="PANTHER" id="PTHR42693:SF53">
    <property type="entry name" value="ENDO-4-O-SULFATASE"/>
    <property type="match status" value="1"/>
</dbReference>
<reference evidence="5 6" key="1">
    <citation type="submission" date="2019-02" db="EMBL/GenBank/DDBJ databases">
        <title>Deep-cultivation of Planctomycetes and their phenomic and genomic characterization uncovers novel biology.</title>
        <authorList>
            <person name="Wiegand S."/>
            <person name="Jogler M."/>
            <person name="Boedeker C."/>
            <person name="Pinto D."/>
            <person name="Vollmers J."/>
            <person name="Rivas-Marin E."/>
            <person name="Kohn T."/>
            <person name="Peeters S.H."/>
            <person name="Heuer A."/>
            <person name="Rast P."/>
            <person name="Oberbeckmann S."/>
            <person name="Bunk B."/>
            <person name="Jeske O."/>
            <person name="Meyerdierks A."/>
            <person name="Storesund J.E."/>
            <person name="Kallscheuer N."/>
            <person name="Luecker S."/>
            <person name="Lage O.M."/>
            <person name="Pohl T."/>
            <person name="Merkel B.J."/>
            <person name="Hornburger P."/>
            <person name="Mueller R.-W."/>
            <person name="Bruemmer F."/>
            <person name="Labrenz M."/>
            <person name="Spormann A.M."/>
            <person name="Op Den Camp H."/>
            <person name="Overmann J."/>
            <person name="Amann R."/>
            <person name="Jetten M.S.M."/>
            <person name="Mascher T."/>
            <person name="Medema M.H."/>
            <person name="Devos D.P."/>
            <person name="Kaster A.-K."/>
            <person name="Ovreas L."/>
            <person name="Rohde M."/>
            <person name="Galperin M.Y."/>
            <person name="Jogler C."/>
        </authorList>
    </citation>
    <scope>NUCLEOTIDE SEQUENCE [LARGE SCALE GENOMIC DNA]</scope>
    <source>
        <strain evidence="5 6">KOR42</strain>
    </source>
</reference>
<proteinExistence type="inferred from homology"/>
<dbReference type="EMBL" id="SIHI01000005">
    <property type="protein sequence ID" value="TWT55285.1"/>
    <property type="molecule type" value="Genomic_DNA"/>
</dbReference>
<feature type="domain" description="Sulfatase N-terminal" evidence="4">
    <location>
        <begin position="31"/>
        <end position="357"/>
    </location>
</feature>
<keyword evidence="3" id="KW-0732">Signal</keyword>
<evidence type="ECO:0000313" key="6">
    <source>
        <dbReference type="Proteomes" id="UP000317243"/>
    </source>
</evidence>
<dbReference type="Pfam" id="PF00884">
    <property type="entry name" value="Sulfatase"/>
    <property type="match status" value="1"/>
</dbReference>
<protein>
    <submittedName>
        <fullName evidence="5">Arylsulfatase</fullName>
        <ecNumber evidence="5">3.1.6.1</ecNumber>
    </submittedName>
</protein>
<evidence type="ECO:0000259" key="4">
    <source>
        <dbReference type="Pfam" id="PF00884"/>
    </source>
</evidence>
<dbReference type="InterPro" id="IPR017850">
    <property type="entry name" value="Alkaline_phosphatase_core_sf"/>
</dbReference>
<evidence type="ECO:0000256" key="3">
    <source>
        <dbReference type="SAM" id="SignalP"/>
    </source>
</evidence>
<dbReference type="OrthoDB" id="9783154at2"/>
<dbReference type="AlphaFoldDB" id="A0A5C5WZC8"/>
<feature type="chain" id="PRO_5022991518" evidence="3">
    <location>
        <begin position="25"/>
        <end position="468"/>
    </location>
</feature>
<evidence type="ECO:0000256" key="2">
    <source>
        <dbReference type="ARBA" id="ARBA00022801"/>
    </source>
</evidence>
<gene>
    <name evidence="5" type="primary">atsA_38</name>
    <name evidence="5" type="ORF">KOR42_29120</name>
</gene>
<dbReference type="EC" id="3.1.6.1" evidence="5"/>